<evidence type="ECO:0008006" key="3">
    <source>
        <dbReference type="Google" id="ProtNLM"/>
    </source>
</evidence>
<dbReference type="GO" id="GO:0050897">
    <property type="term" value="F:cobalt ion binding"/>
    <property type="evidence" value="ECO:0007669"/>
    <property type="project" value="TreeGrafter"/>
</dbReference>
<keyword evidence="2" id="KW-1185">Reference proteome</keyword>
<dbReference type="Proteomes" id="UP000029692">
    <property type="component" value="Unassembled WGS sequence"/>
</dbReference>
<sequence length="148" mass="16288">MNQEHENRSRVCEHCQAAPAVRIIHIVEGTARREIHLCEACSIRAGAVPEDSAVIPRVGDLFGDLLNPEEEQDLDRQCPGCGTTLLHLRATGLAGCQGCYHEFGPLIQRLIHGVDRGSVHRGAYPARLQMVLDIFRAHDLPGDDHDSP</sequence>
<gene>
    <name evidence="1" type="ORF">DC28_14640</name>
</gene>
<dbReference type="PANTHER" id="PTHR38430">
    <property type="entry name" value="PROTEIN-ARGININE KINASE ACTIVATOR PROTEIN"/>
    <property type="match status" value="1"/>
</dbReference>
<comment type="caution">
    <text evidence="1">The sequence shown here is derived from an EMBL/GenBank/DDBJ whole genome shotgun (WGS) entry which is preliminary data.</text>
</comment>
<organism evidence="1 2">
    <name type="scientific">Spirochaeta lutea</name>
    <dbReference type="NCBI Taxonomy" id="1480694"/>
    <lineage>
        <taxon>Bacteria</taxon>
        <taxon>Pseudomonadati</taxon>
        <taxon>Spirochaetota</taxon>
        <taxon>Spirochaetia</taxon>
        <taxon>Spirochaetales</taxon>
        <taxon>Spirochaetaceae</taxon>
        <taxon>Spirochaeta</taxon>
    </lineage>
</organism>
<reference evidence="1 2" key="1">
    <citation type="submission" date="2014-05" db="EMBL/GenBank/DDBJ databases">
        <title>De novo Genome Sequence of Spirocheata sp.</title>
        <authorList>
            <person name="Shivani Y."/>
            <person name="Subhash Y."/>
            <person name="Tushar L."/>
            <person name="Sasikala C."/>
            <person name="Ramana C.V."/>
        </authorList>
    </citation>
    <scope>NUCLEOTIDE SEQUENCE [LARGE SCALE GENOMIC DNA]</scope>
    <source>
        <strain evidence="1 2">JC230</strain>
    </source>
</reference>
<dbReference type="GO" id="GO:0008270">
    <property type="term" value="F:zinc ion binding"/>
    <property type="evidence" value="ECO:0007669"/>
    <property type="project" value="TreeGrafter"/>
</dbReference>
<proteinExistence type="predicted"/>
<dbReference type="EMBL" id="JNUP01000072">
    <property type="protein sequence ID" value="KGE70736.1"/>
    <property type="molecule type" value="Genomic_DNA"/>
</dbReference>
<dbReference type="GO" id="GO:1990170">
    <property type="term" value="P:stress response to cadmium ion"/>
    <property type="evidence" value="ECO:0007669"/>
    <property type="project" value="TreeGrafter"/>
</dbReference>
<protein>
    <recommendedName>
        <fullName evidence="3">UVR domain-containing protein</fullName>
    </recommendedName>
</protein>
<dbReference type="GO" id="GO:1990169">
    <property type="term" value="P:stress response to copper ion"/>
    <property type="evidence" value="ECO:0007669"/>
    <property type="project" value="TreeGrafter"/>
</dbReference>
<dbReference type="AlphaFoldDB" id="A0A098QT44"/>
<dbReference type="PIRSF" id="PIRSF015034">
    <property type="entry name" value="YacH"/>
    <property type="match status" value="1"/>
</dbReference>
<evidence type="ECO:0000313" key="1">
    <source>
        <dbReference type="EMBL" id="KGE70736.1"/>
    </source>
</evidence>
<dbReference type="STRING" id="1480694.DC28_14640"/>
<dbReference type="eggNOG" id="COG3880">
    <property type="taxonomic scope" value="Bacteria"/>
</dbReference>
<accession>A0A098QT44</accession>
<dbReference type="RefSeq" id="WP_037550146.1">
    <property type="nucleotide sequence ID" value="NZ_JNUP01000072.1"/>
</dbReference>
<dbReference type="GO" id="GO:0005507">
    <property type="term" value="F:copper ion binding"/>
    <property type="evidence" value="ECO:0007669"/>
    <property type="project" value="TreeGrafter"/>
</dbReference>
<evidence type="ECO:0000313" key="2">
    <source>
        <dbReference type="Proteomes" id="UP000029692"/>
    </source>
</evidence>
<name>A0A098QT44_9SPIO</name>
<dbReference type="InterPro" id="IPR025542">
    <property type="entry name" value="YacH"/>
</dbReference>
<dbReference type="GO" id="GO:0046870">
    <property type="term" value="F:cadmium ion binding"/>
    <property type="evidence" value="ECO:0007669"/>
    <property type="project" value="TreeGrafter"/>
</dbReference>
<dbReference type="PANTHER" id="PTHR38430:SF1">
    <property type="entry name" value="PROTEIN-ARGININE KINASE ACTIVATOR PROTEIN"/>
    <property type="match status" value="1"/>
</dbReference>